<organism evidence="2 3">
    <name type="scientific">Mucilaginibacter defluvii</name>
    <dbReference type="NCBI Taxonomy" id="1196019"/>
    <lineage>
        <taxon>Bacteria</taxon>
        <taxon>Pseudomonadati</taxon>
        <taxon>Bacteroidota</taxon>
        <taxon>Sphingobacteriia</taxon>
        <taxon>Sphingobacteriales</taxon>
        <taxon>Sphingobacteriaceae</taxon>
        <taxon>Mucilaginibacter</taxon>
    </lineage>
</organism>
<feature type="transmembrane region" description="Helical" evidence="1">
    <location>
        <begin position="269"/>
        <end position="289"/>
    </location>
</feature>
<evidence type="ECO:0000313" key="3">
    <source>
        <dbReference type="Proteomes" id="UP001501436"/>
    </source>
</evidence>
<proteinExistence type="predicted"/>
<feature type="transmembrane region" description="Helical" evidence="1">
    <location>
        <begin position="322"/>
        <end position="342"/>
    </location>
</feature>
<evidence type="ECO:0000256" key="1">
    <source>
        <dbReference type="SAM" id="Phobius"/>
    </source>
</evidence>
<evidence type="ECO:0008006" key="4">
    <source>
        <dbReference type="Google" id="ProtNLM"/>
    </source>
</evidence>
<feature type="transmembrane region" description="Helical" evidence="1">
    <location>
        <begin position="245"/>
        <end position="263"/>
    </location>
</feature>
<dbReference type="RefSeq" id="WP_345330619.1">
    <property type="nucleotide sequence ID" value="NZ_BAABJI010000002.1"/>
</dbReference>
<evidence type="ECO:0000313" key="2">
    <source>
        <dbReference type="EMBL" id="GAA4914152.1"/>
    </source>
</evidence>
<protein>
    <recommendedName>
        <fullName evidence="4">Membrane protein DUF2157</fullName>
    </recommendedName>
</protein>
<feature type="transmembrane region" description="Helical" evidence="1">
    <location>
        <begin position="204"/>
        <end position="224"/>
    </location>
</feature>
<keyword evidence="1" id="KW-1133">Transmembrane helix</keyword>
<keyword evidence="1" id="KW-0812">Transmembrane</keyword>
<feature type="transmembrane region" description="Helical" evidence="1">
    <location>
        <begin position="129"/>
        <end position="151"/>
    </location>
</feature>
<feature type="transmembrane region" description="Helical" evidence="1">
    <location>
        <begin position="163"/>
        <end position="184"/>
    </location>
</feature>
<feature type="transmembrane region" description="Helical" evidence="1">
    <location>
        <begin position="84"/>
        <end position="109"/>
    </location>
</feature>
<reference evidence="3" key="1">
    <citation type="journal article" date="2019" name="Int. J. Syst. Evol. Microbiol.">
        <title>The Global Catalogue of Microorganisms (GCM) 10K type strain sequencing project: providing services to taxonomists for standard genome sequencing and annotation.</title>
        <authorList>
            <consortium name="The Broad Institute Genomics Platform"/>
            <consortium name="The Broad Institute Genome Sequencing Center for Infectious Disease"/>
            <person name="Wu L."/>
            <person name="Ma J."/>
        </authorList>
    </citation>
    <scope>NUCLEOTIDE SEQUENCE [LARGE SCALE GENOMIC DNA]</scope>
    <source>
        <strain evidence="3">JCM 18283</strain>
    </source>
</reference>
<dbReference type="EMBL" id="BAABJI010000002">
    <property type="protein sequence ID" value="GAA4914152.1"/>
    <property type="molecule type" value="Genomic_DNA"/>
</dbReference>
<sequence length="354" mass="40013">MDTYQLAALEARIQNWKQNFGSSQLTESDIDELAVLLKDTYLELHAVNLSDDEAWLVATHRIGQPETAEVQAQKPSTNNANRNWMMMLWGAVGVLILQAIFIIMPQVFNQTVISVFKPDNSDSFIKNEYYAMAVILFVLFVLVTLRSGYFINRFTNSLTKNASLYAIVAIVAGLWAGFCSYITFVKYPMAATINGYSDDTRKAFSVLMFGFYFPLIFVAAFATIRYYARESVTFQEFNRNINWKHAIILGLLAQTPIQFSHIFSGSDAVRMTIIISLSILLFSIIGWMLSYSKNALSSIAAAQVAPLFIWIIGSVMNEQARFIFFIFYIAKVIALVSSYYIGKIRHQPEVALAQ</sequence>
<comment type="caution">
    <text evidence="2">The sequence shown here is derived from an EMBL/GenBank/DDBJ whole genome shotgun (WGS) entry which is preliminary data.</text>
</comment>
<dbReference type="Proteomes" id="UP001501436">
    <property type="component" value="Unassembled WGS sequence"/>
</dbReference>
<gene>
    <name evidence="2" type="ORF">GCM10023313_16840</name>
</gene>
<keyword evidence="3" id="KW-1185">Reference proteome</keyword>
<keyword evidence="1" id="KW-0472">Membrane</keyword>
<feature type="transmembrane region" description="Helical" evidence="1">
    <location>
        <begin position="296"/>
        <end position="316"/>
    </location>
</feature>
<name>A0ABP9FRR1_9SPHI</name>
<accession>A0ABP9FRR1</accession>